<sequence>MEKSLESLSVSDLKKRLFWVGASLPDGHIEKADLVAAVRAAEAEQEEKFAKKSCVGNGANGAGSTEQGVLRPEPRPLDFEAATGTVEEQQIVELHLLSEAQLKEKIEQNGHDVPSNSSKHYLVALCRKALKDPREPKPKKAEEEAKEPENAIAEYRRPTVGDRVQVRDTMIMKRYLPEAIGKVFRIFKDDGGAFPYRLAGVGEQRHWFSEDDICWPTKVQTKVFNHQKGGKANPDQPEKVMINHNRYGCTQGEVRDVLGETADKKSWVLSGGRQVPKSHEHSGWSRIQAEKPDGPPPPPPTAPQAAVTLSEAEIFAQMEEMQAQMEAQDAAQTTQGVQSVQSVQHAGEPTVESAQSSTVGTAAAGAEKEVEKPQVQPAEPQVSPPKELQDSATDATAVARGQEARRKRKEAAERKEKEAKEAEERLEARRKARKAKAKANAARALDVSDDEVQAVDAAISID</sequence>
<feature type="compositionally biased region" description="Low complexity" evidence="1">
    <location>
        <begin position="322"/>
        <end position="347"/>
    </location>
</feature>
<dbReference type="PROSITE" id="PS50096">
    <property type="entry name" value="IQ"/>
    <property type="match status" value="1"/>
</dbReference>
<feature type="compositionally biased region" description="Basic and acidic residues" evidence="1">
    <location>
        <begin position="410"/>
        <end position="429"/>
    </location>
</feature>
<keyword evidence="3" id="KW-1185">Reference proteome</keyword>
<evidence type="ECO:0000313" key="2">
    <source>
        <dbReference type="EMBL" id="CAK9017329.1"/>
    </source>
</evidence>
<gene>
    <name evidence="2" type="ORF">SCF082_LOCUS13584</name>
</gene>
<proteinExistence type="predicted"/>
<reference evidence="2 3" key="1">
    <citation type="submission" date="2024-02" db="EMBL/GenBank/DDBJ databases">
        <authorList>
            <person name="Chen Y."/>
            <person name="Shah S."/>
            <person name="Dougan E. K."/>
            <person name="Thang M."/>
            <person name="Chan C."/>
        </authorList>
    </citation>
    <scope>NUCLEOTIDE SEQUENCE [LARGE SCALE GENOMIC DNA]</scope>
</reference>
<feature type="compositionally biased region" description="Basic and acidic residues" evidence="1">
    <location>
        <begin position="277"/>
        <end position="293"/>
    </location>
</feature>
<accession>A0ABP0JSN7</accession>
<protein>
    <submittedName>
        <fullName evidence="2">E3 ubiquitin-protein ligase</fullName>
    </submittedName>
</protein>
<dbReference type="Proteomes" id="UP001642464">
    <property type="component" value="Unassembled WGS sequence"/>
</dbReference>
<dbReference type="EMBL" id="CAXAMM010008446">
    <property type="protein sequence ID" value="CAK9017329.1"/>
    <property type="molecule type" value="Genomic_DNA"/>
</dbReference>
<organism evidence="2 3">
    <name type="scientific">Durusdinium trenchii</name>
    <dbReference type="NCBI Taxonomy" id="1381693"/>
    <lineage>
        <taxon>Eukaryota</taxon>
        <taxon>Sar</taxon>
        <taxon>Alveolata</taxon>
        <taxon>Dinophyceae</taxon>
        <taxon>Suessiales</taxon>
        <taxon>Symbiodiniaceae</taxon>
        <taxon>Durusdinium</taxon>
    </lineage>
</organism>
<evidence type="ECO:0000313" key="3">
    <source>
        <dbReference type="Proteomes" id="UP001642464"/>
    </source>
</evidence>
<name>A0ABP0JSN7_9DINO</name>
<comment type="caution">
    <text evidence="2">The sequence shown here is derived from an EMBL/GenBank/DDBJ whole genome shotgun (WGS) entry which is preliminary data.</text>
</comment>
<feature type="region of interest" description="Disordered" evidence="1">
    <location>
        <begin position="322"/>
        <end position="448"/>
    </location>
</feature>
<evidence type="ECO:0000256" key="1">
    <source>
        <dbReference type="SAM" id="MobiDB-lite"/>
    </source>
</evidence>
<feature type="region of interest" description="Disordered" evidence="1">
    <location>
        <begin position="268"/>
        <end position="306"/>
    </location>
</feature>